<feature type="transmembrane region" description="Helical" evidence="8">
    <location>
        <begin position="592"/>
        <end position="615"/>
    </location>
</feature>
<accession>A0A316U2D8</accession>
<evidence type="ECO:0000256" key="4">
    <source>
        <dbReference type="ARBA" id="ARBA00022692"/>
    </source>
</evidence>
<comment type="subcellular location">
    <subcellularLocation>
        <location evidence="1">Cell membrane</location>
        <topology evidence="1">Multi-pass membrane protein</topology>
    </subcellularLocation>
</comment>
<dbReference type="Pfam" id="PF07662">
    <property type="entry name" value="Nucleos_tra2_C"/>
    <property type="match status" value="1"/>
</dbReference>
<dbReference type="InterPro" id="IPR008276">
    <property type="entry name" value="C_nuclsd_transpt"/>
</dbReference>
<evidence type="ECO:0000259" key="9">
    <source>
        <dbReference type="Pfam" id="PF01773"/>
    </source>
</evidence>
<dbReference type="Pfam" id="PF07670">
    <property type="entry name" value="Gate"/>
    <property type="match status" value="1"/>
</dbReference>
<feature type="domain" description="Concentrative nucleoside transporter N-terminal" evidence="9">
    <location>
        <begin position="238"/>
        <end position="302"/>
    </location>
</feature>
<feature type="transmembrane region" description="Helical" evidence="8">
    <location>
        <begin position="404"/>
        <end position="426"/>
    </location>
</feature>
<dbReference type="OrthoDB" id="6075923at2759"/>
<dbReference type="PANTHER" id="PTHR10590:SF4">
    <property type="entry name" value="SOLUTE CARRIER FAMILY 28 MEMBER 3"/>
    <property type="match status" value="1"/>
</dbReference>
<dbReference type="STRING" id="1684307.A0A316U2D8"/>
<feature type="transmembrane region" description="Helical" evidence="8">
    <location>
        <begin position="151"/>
        <end position="168"/>
    </location>
</feature>
<evidence type="ECO:0000256" key="6">
    <source>
        <dbReference type="ARBA" id="ARBA00023136"/>
    </source>
</evidence>
<proteinExistence type="inferred from homology"/>
<evidence type="ECO:0000259" key="11">
    <source>
        <dbReference type="Pfam" id="PF07670"/>
    </source>
</evidence>
<evidence type="ECO:0000313" key="12">
    <source>
        <dbReference type="EMBL" id="PWN18984.1"/>
    </source>
</evidence>
<dbReference type="AlphaFoldDB" id="A0A316U2D8"/>
<dbReference type="RefSeq" id="XP_025346144.1">
    <property type="nucleotide sequence ID" value="XM_025491207.1"/>
</dbReference>
<dbReference type="GO" id="GO:0015293">
    <property type="term" value="F:symporter activity"/>
    <property type="evidence" value="ECO:0007669"/>
    <property type="project" value="TreeGrafter"/>
</dbReference>
<evidence type="ECO:0000256" key="8">
    <source>
        <dbReference type="SAM" id="Phobius"/>
    </source>
</evidence>
<feature type="region of interest" description="Disordered" evidence="7">
    <location>
        <begin position="1"/>
        <end position="98"/>
    </location>
</feature>
<evidence type="ECO:0000256" key="7">
    <source>
        <dbReference type="SAM" id="MobiDB-lite"/>
    </source>
</evidence>
<keyword evidence="3" id="KW-1003">Cell membrane</keyword>
<protein>
    <recommendedName>
        <fullName evidence="14">H+/nucleoside cotransporter</fullName>
    </recommendedName>
</protein>
<keyword evidence="13" id="KW-1185">Reference proteome</keyword>
<name>A0A316U2D8_9BASI</name>
<dbReference type="Pfam" id="PF01773">
    <property type="entry name" value="Nucleos_tra2_N"/>
    <property type="match status" value="1"/>
</dbReference>
<dbReference type="GO" id="GO:0005886">
    <property type="term" value="C:plasma membrane"/>
    <property type="evidence" value="ECO:0007669"/>
    <property type="project" value="UniProtKB-SubCell"/>
</dbReference>
<feature type="domain" description="Concentrative nucleoside transporter C-terminal" evidence="10">
    <location>
        <begin position="433"/>
        <end position="647"/>
    </location>
</feature>
<dbReference type="Proteomes" id="UP000245942">
    <property type="component" value="Unassembled WGS sequence"/>
</dbReference>
<sequence>MDFRDPTHKTPDGGIEVPTVAAAADRQAAPPITHSELAHSQPSSAEEKSGSYGIDLEPGTGRLAGSPHSNASAEKHGDVDSANGHMAPASLRRVRIEDEEEDGHRNSVFAKIADMSHSRYAVWARDFLLIAVILAWLIVSQINDRPVVHHRRIPAALISVFFICFILFHKSRYLPQRPIIRVVSMVWGTAVEKPFNMLPYYGKLALGWICLAALIFGSAYGLPENPASNYKQRTISIAGLALIYIFLFCLSKNPKAVKARTTIVGIGLQFIIALFVFRTGAGLAIFTWFATAAADLLTQAQAPEGKYAADVGGGAEFFWRDFTSNGYFFINTLSSIIFFVALATALFWLGVLSWAIQKVAWLARSLLSVSGAEAIVAVASPFIGQGENAVLVRPYIKTMTRSEIHQVLTSGMSTISGSTFIGYVALGVSGKDLITSSVMSIPAAIAASKVLYPETEEPETMGGIQINREEDDEDRPVNFWQALSNGASFGVTVAWLIFGNVLVLVSFISTVNGILAWIGNAIYIDDNNGPLTLQLILGYLLYPFTFMLGVPGEDTLAVSKLIAVKTIANEYVAYTDLESTVRATLTPRGYLISKYLLCSFANLASQAINIGILSAMAPGRKKDIVRLTPSALMTAILVTSSSAAIAGIVSDGSDN</sequence>
<feature type="transmembrane region" description="Helical" evidence="8">
    <location>
        <begin position="493"/>
        <end position="519"/>
    </location>
</feature>
<feature type="compositionally biased region" description="Basic and acidic residues" evidence="7">
    <location>
        <begin position="1"/>
        <end position="11"/>
    </location>
</feature>
<feature type="transmembrane region" description="Helical" evidence="8">
    <location>
        <begin position="531"/>
        <end position="550"/>
    </location>
</feature>
<reference evidence="12 13" key="1">
    <citation type="journal article" date="2018" name="Mol. Biol. Evol.">
        <title>Broad Genomic Sampling Reveals a Smut Pathogenic Ancestry of the Fungal Clade Ustilaginomycotina.</title>
        <authorList>
            <person name="Kijpornyongpan T."/>
            <person name="Mondo S.J."/>
            <person name="Barry K."/>
            <person name="Sandor L."/>
            <person name="Lee J."/>
            <person name="Lipzen A."/>
            <person name="Pangilinan J."/>
            <person name="LaButti K."/>
            <person name="Hainaut M."/>
            <person name="Henrissat B."/>
            <person name="Grigoriev I.V."/>
            <person name="Spatafora J.W."/>
            <person name="Aime M.C."/>
        </authorList>
    </citation>
    <scope>NUCLEOTIDE SEQUENCE [LARGE SCALE GENOMIC DNA]</scope>
    <source>
        <strain evidence="12 13">MCA 4718</strain>
    </source>
</reference>
<keyword evidence="6 8" id="KW-0472">Membrane</keyword>
<organism evidence="12 13">
    <name type="scientific">Pseudomicrostroma glucosiphilum</name>
    <dbReference type="NCBI Taxonomy" id="1684307"/>
    <lineage>
        <taxon>Eukaryota</taxon>
        <taxon>Fungi</taxon>
        <taxon>Dikarya</taxon>
        <taxon>Basidiomycota</taxon>
        <taxon>Ustilaginomycotina</taxon>
        <taxon>Exobasidiomycetes</taxon>
        <taxon>Microstromatales</taxon>
        <taxon>Microstromatales incertae sedis</taxon>
        <taxon>Pseudomicrostroma</taxon>
    </lineage>
</organism>
<feature type="transmembrane region" description="Helical" evidence="8">
    <location>
        <begin position="234"/>
        <end position="251"/>
    </location>
</feature>
<dbReference type="GO" id="GO:0005337">
    <property type="term" value="F:nucleoside transmembrane transporter activity"/>
    <property type="evidence" value="ECO:0007669"/>
    <property type="project" value="InterPro"/>
</dbReference>
<evidence type="ECO:0008006" key="14">
    <source>
        <dbReference type="Google" id="ProtNLM"/>
    </source>
</evidence>
<evidence type="ECO:0000313" key="13">
    <source>
        <dbReference type="Proteomes" id="UP000245942"/>
    </source>
</evidence>
<evidence type="ECO:0000256" key="1">
    <source>
        <dbReference type="ARBA" id="ARBA00004651"/>
    </source>
</evidence>
<dbReference type="PANTHER" id="PTHR10590">
    <property type="entry name" value="SODIUM/NUCLEOSIDE COTRANSPORTER"/>
    <property type="match status" value="1"/>
</dbReference>
<evidence type="ECO:0000256" key="2">
    <source>
        <dbReference type="ARBA" id="ARBA00009033"/>
    </source>
</evidence>
<gene>
    <name evidence="12" type="ORF">BCV69DRAFT_278545</name>
</gene>
<feature type="transmembrane region" description="Helical" evidence="8">
    <location>
        <begin position="327"/>
        <end position="349"/>
    </location>
</feature>
<dbReference type="GeneID" id="37012941"/>
<feature type="transmembrane region" description="Helical" evidence="8">
    <location>
        <begin position="263"/>
        <end position="289"/>
    </location>
</feature>
<dbReference type="InterPro" id="IPR011642">
    <property type="entry name" value="Gate_dom"/>
</dbReference>
<feature type="transmembrane region" description="Helical" evidence="8">
    <location>
        <begin position="120"/>
        <end position="139"/>
    </location>
</feature>
<evidence type="ECO:0000259" key="10">
    <source>
        <dbReference type="Pfam" id="PF07662"/>
    </source>
</evidence>
<feature type="transmembrane region" description="Helical" evidence="8">
    <location>
        <begin position="627"/>
        <end position="649"/>
    </location>
</feature>
<feature type="domain" description="Nucleoside transporter/FeoB GTPase Gate" evidence="11">
    <location>
        <begin position="330"/>
        <end position="426"/>
    </location>
</feature>
<dbReference type="InterPro" id="IPR011657">
    <property type="entry name" value="CNT_C_dom"/>
</dbReference>
<evidence type="ECO:0000256" key="3">
    <source>
        <dbReference type="ARBA" id="ARBA00022475"/>
    </source>
</evidence>
<dbReference type="InterPro" id="IPR002668">
    <property type="entry name" value="CNT_N_dom"/>
</dbReference>
<dbReference type="EMBL" id="KZ819333">
    <property type="protein sequence ID" value="PWN18984.1"/>
    <property type="molecule type" value="Genomic_DNA"/>
</dbReference>
<keyword evidence="4 8" id="KW-0812">Transmembrane</keyword>
<feature type="transmembrane region" description="Helical" evidence="8">
    <location>
        <begin position="204"/>
        <end position="222"/>
    </location>
</feature>
<evidence type="ECO:0000256" key="5">
    <source>
        <dbReference type="ARBA" id="ARBA00022989"/>
    </source>
</evidence>
<keyword evidence="5 8" id="KW-1133">Transmembrane helix</keyword>
<comment type="similarity">
    <text evidence="2">Belongs to the concentrative nucleoside transporter (CNT) (TC 2.A.41) family.</text>
</comment>